<evidence type="ECO:0000313" key="4">
    <source>
        <dbReference type="Proteomes" id="UP000264002"/>
    </source>
</evidence>
<dbReference type="EMBL" id="QUWK01000008">
    <property type="protein sequence ID" value="RFU94663.1"/>
    <property type="molecule type" value="Genomic_DNA"/>
</dbReference>
<name>A0A372MGT5_9SPIR</name>
<dbReference type="Proteomes" id="UP000264002">
    <property type="component" value="Unassembled WGS sequence"/>
</dbReference>
<feature type="domain" description="PEGA" evidence="2">
    <location>
        <begin position="212"/>
        <end position="267"/>
    </location>
</feature>
<reference evidence="3 4" key="2">
    <citation type="submission" date="2018-09" db="EMBL/GenBank/DDBJ databases">
        <title>Genome of Sphaerochaeta halotolerans strain 4-11.</title>
        <authorList>
            <person name="Nazina T.N."/>
            <person name="Sokolova D.S."/>
        </authorList>
    </citation>
    <scope>NUCLEOTIDE SEQUENCE [LARGE SCALE GENOMIC DNA]</scope>
    <source>
        <strain evidence="3 4">4-11</strain>
    </source>
</reference>
<dbReference type="Pfam" id="PF08308">
    <property type="entry name" value="PEGA"/>
    <property type="match status" value="1"/>
</dbReference>
<organism evidence="3 4">
    <name type="scientific">Sphaerochaeta halotolerans</name>
    <dbReference type="NCBI Taxonomy" id="2293840"/>
    <lineage>
        <taxon>Bacteria</taxon>
        <taxon>Pseudomonadati</taxon>
        <taxon>Spirochaetota</taxon>
        <taxon>Spirochaetia</taxon>
        <taxon>Spirochaetales</taxon>
        <taxon>Sphaerochaetaceae</taxon>
        <taxon>Sphaerochaeta</taxon>
    </lineage>
</organism>
<proteinExistence type="predicted"/>
<keyword evidence="4" id="KW-1185">Reference proteome</keyword>
<reference evidence="4" key="1">
    <citation type="submission" date="2018-08" db="EMBL/GenBank/DDBJ databases">
        <authorList>
            <person name="Grouzdev D.S."/>
            <person name="Krutkina M.S."/>
        </authorList>
    </citation>
    <scope>NUCLEOTIDE SEQUENCE [LARGE SCALE GENOMIC DNA]</scope>
    <source>
        <strain evidence="4">4-11</strain>
    </source>
</reference>
<keyword evidence="1" id="KW-0732">Signal</keyword>
<accession>A0A372MGT5</accession>
<comment type="caution">
    <text evidence="3">The sequence shown here is derived from an EMBL/GenBank/DDBJ whole genome shotgun (WGS) entry which is preliminary data.</text>
</comment>
<feature type="chain" id="PRO_5017010808" evidence="1">
    <location>
        <begin position="25"/>
        <end position="427"/>
    </location>
</feature>
<evidence type="ECO:0000313" key="3">
    <source>
        <dbReference type="EMBL" id="RFU94663.1"/>
    </source>
</evidence>
<feature type="signal peptide" evidence="1">
    <location>
        <begin position="1"/>
        <end position="24"/>
    </location>
</feature>
<sequence length="427" mass="47037">MGKNMALTTVCIVLFLLCVSPLPAQEGTLSFSIGIVPLDARLDTLTEMVGTVAERYGNQMFLDESEQALLATEWEKQAQIQQNKKLSKAYNSHDQEKIQQILDEGLPERPIIPRALSVTYQGEQFNSDLAKALQASDDALAWFCSKNGYDALLLLDSEELAGFQRVRIHYYHPLLAEKRTLIDSLVQNAYYQVLEEPFGKALFALSSKGNLGVLSLTNIPPGLSISIDGKPKDLVDTNLILTPGPHSLALHAPGYQPVEVEVESKADVIQPIHFSFEEVSYPPMVLHSENAKIHWFLEGKPLGEHLSISLSDPTYPMVLSLHGDGFSQKVVHLNSPPPKALSITLNAKELAYPSLRDDAQKDFYKGLRNTILWFGTYIGCTVLSRMYAPDNPLWQVGLVGTSSLALVSSMAMAVDFLSYESMAAAGI</sequence>
<evidence type="ECO:0000259" key="2">
    <source>
        <dbReference type="Pfam" id="PF08308"/>
    </source>
</evidence>
<gene>
    <name evidence="3" type="ORF">DYP60_09145</name>
</gene>
<protein>
    <submittedName>
        <fullName evidence="3">PEGA domain-containing protein</fullName>
    </submittedName>
</protein>
<dbReference type="RefSeq" id="WP_117330697.1">
    <property type="nucleotide sequence ID" value="NZ_QUWK01000008.1"/>
</dbReference>
<dbReference type="AlphaFoldDB" id="A0A372MGT5"/>
<dbReference type="InterPro" id="IPR013229">
    <property type="entry name" value="PEGA"/>
</dbReference>
<evidence type="ECO:0000256" key="1">
    <source>
        <dbReference type="SAM" id="SignalP"/>
    </source>
</evidence>